<evidence type="ECO:0000313" key="10">
    <source>
        <dbReference type="Proteomes" id="UP000661691"/>
    </source>
</evidence>
<evidence type="ECO:0000256" key="4">
    <source>
        <dbReference type="ARBA" id="ARBA00022898"/>
    </source>
</evidence>
<evidence type="ECO:0000256" key="7">
    <source>
        <dbReference type="RuleBase" id="RU004504"/>
    </source>
</evidence>
<dbReference type="FunFam" id="3.40.640.10:FF:000084">
    <property type="entry name" value="IscS-like cysteine desulfurase"/>
    <property type="match status" value="1"/>
</dbReference>
<dbReference type="EMBL" id="JACXAH010000002">
    <property type="protein sequence ID" value="MBD1371210.1"/>
    <property type="molecule type" value="Genomic_DNA"/>
</dbReference>
<organism evidence="9 10">
    <name type="scientific">Polycladospora coralii</name>
    <dbReference type="NCBI Taxonomy" id="2771432"/>
    <lineage>
        <taxon>Bacteria</taxon>
        <taxon>Bacillati</taxon>
        <taxon>Bacillota</taxon>
        <taxon>Bacilli</taxon>
        <taxon>Bacillales</taxon>
        <taxon>Thermoactinomycetaceae</taxon>
        <taxon>Polycladospora</taxon>
    </lineage>
</organism>
<comment type="caution">
    <text evidence="9">The sequence shown here is derived from an EMBL/GenBank/DDBJ whole genome shotgun (WGS) entry which is preliminary data.</text>
</comment>
<feature type="domain" description="Aminotransferase class V" evidence="8">
    <location>
        <begin position="2"/>
        <end position="365"/>
    </location>
</feature>
<dbReference type="GO" id="GO:0051536">
    <property type="term" value="F:iron-sulfur cluster binding"/>
    <property type="evidence" value="ECO:0007669"/>
    <property type="project" value="UniProtKB-KW"/>
</dbReference>
<gene>
    <name evidence="9" type="ORF">IC620_02405</name>
</gene>
<name>A0A926N9U8_9BACL</name>
<evidence type="ECO:0000256" key="6">
    <source>
        <dbReference type="ARBA" id="ARBA00023014"/>
    </source>
</evidence>
<evidence type="ECO:0000256" key="2">
    <source>
        <dbReference type="ARBA" id="ARBA00006490"/>
    </source>
</evidence>
<protein>
    <submittedName>
        <fullName evidence="9">Cysteine desulfurase</fullName>
    </submittedName>
</protein>
<sequence length="386" mass="42665">MIYLDNSATTRAHDGVIDVVQDVMRNVIGNPSSLHGLGGQAERLVTQAREVIARFVGCDTQEVLFTSGGTEANNLAIKGIAKAYQNRGNHIITSSIEHPSVFEVCKQLENEGWKVSYLPVDQTGRVRAQDVEKEITKDTVLVSIMHVNNEVGSIQPIHEIGQLLKRYHKIFFHVDAVQSFSKIPLSVTECGVDLMSVSGHKFHGPNGIGFLYKRRGVMLDPLLTGGGQEFGFRSGTHDVASIAGLARAIVQAEKERKAFLMRSRTWKEMLIDRFRQDLSHFTLNGSLSACSAPYILSISFPGLKAEVLVHALAKRDCYVSSKSACSSKLEMPSRILKAMKKTDQEALGSIRISMGFDTTEQDISMFAETLIDVVPQLQHVMKVYTK</sequence>
<evidence type="ECO:0000256" key="5">
    <source>
        <dbReference type="ARBA" id="ARBA00023004"/>
    </source>
</evidence>
<keyword evidence="6" id="KW-0411">Iron-sulfur</keyword>
<dbReference type="NCBIfam" id="NF002806">
    <property type="entry name" value="PRK02948.1"/>
    <property type="match status" value="1"/>
</dbReference>
<keyword evidence="5" id="KW-0408">Iron</keyword>
<dbReference type="Pfam" id="PF00266">
    <property type="entry name" value="Aminotran_5"/>
    <property type="match status" value="1"/>
</dbReference>
<dbReference type="PANTHER" id="PTHR11601">
    <property type="entry name" value="CYSTEINE DESULFURYLASE FAMILY MEMBER"/>
    <property type="match status" value="1"/>
</dbReference>
<dbReference type="InterPro" id="IPR015421">
    <property type="entry name" value="PyrdxlP-dep_Trfase_major"/>
</dbReference>
<evidence type="ECO:0000313" key="9">
    <source>
        <dbReference type="EMBL" id="MBD1371210.1"/>
    </source>
</evidence>
<dbReference type="Proteomes" id="UP000661691">
    <property type="component" value="Unassembled WGS sequence"/>
</dbReference>
<evidence type="ECO:0000256" key="3">
    <source>
        <dbReference type="ARBA" id="ARBA00022723"/>
    </source>
</evidence>
<dbReference type="PIRSF" id="PIRSF005572">
    <property type="entry name" value="NifS"/>
    <property type="match status" value="1"/>
</dbReference>
<proteinExistence type="inferred from homology"/>
<keyword evidence="4" id="KW-0663">Pyridoxal phosphate</keyword>
<comment type="cofactor">
    <cofactor evidence="1 7">
        <name>pyridoxal 5'-phosphate</name>
        <dbReference type="ChEBI" id="CHEBI:597326"/>
    </cofactor>
</comment>
<dbReference type="InterPro" id="IPR015422">
    <property type="entry name" value="PyrdxlP-dep_Trfase_small"/>
</dbReference>
<dbReference type="InterPro" id="IPR016454">
    <property type="entry name" value="Cysteine_dSase"/>
</dbReference>
<dbReference type="InterPro" id="IPR015424">
    <property type="entry name" value="PyrdxlP-dep_Trfase"/>
</dbReference>
<dbReference type="InterPro" id="IPR000192">
    <property type="entry name" value="Aminotrans_V_dom"/>
</dbReference>
<dbReference type="Gene3D" id="1.10.260.50">
    <property type="match status" value="1"/>
</dbReference>
<dbReference type="SUPFAM" id="SSF53383">
    <property type="entry name" value="PLP-dependent transferases"/>
    <property type="match status" value="1"/>
</dbReference>
<dbReference type="GO" id="GO:0046872">
    <property type="term" value="F:metal ion binding"/>
    <property type="evidence" value="ECO:0007669"/>
    <property type="project" value="UniProtKB-KW"/>
</dbReference>
<evidence type="ECO:0000256" key="1">
    <source>
        <dbReference type="ARBA" id="ARBA00001933"/>
    </source>
</evidence>
<dbReference type="GO" id="GO:0031071">
    <property type="term" value="F:cysteine desulfurase activity"/>
    <property type="evidence" value="ECO:0007669"/>
    <property type="project" value="UniProtKB-ARBA"/>
</dbReference>
<reference evidence="9" key="1">
    <citation type="submission" date="2020-09" db="EMBL/GenBank/DDBJ databases">
        <title>A novel bacterium of genus Hazenella, isolated from South China Sea.</title>
        <authorList>
            <person name="Huang H."/>
            <person name="Mo K."/>
            <person name="Hu Y."/>
        </authorList>
    </citation>
    <scope>NUCLEOTIDE SEQUENCE</scope>
    <source>
        <strain evidence="9">IB182357</strain>
    </source>
</reference>
<keyword evidence="3" id="KW-0479">Metal-binding</keyword>
<keyword evidence="10" id="KW-1185">Reference proteome</keyword>
<dbReference type="RefSeq" id="WP_191138906.1">
    <property type="nucleotide sequence ID" value="NZ_JACXAG020000002.1"/>
</dbReference>
<dbReference type="AlphaFoldDB" id="A0A926N9U8"/>
<comment type="similarity">
    <text evidence="2">Belongs to the class-V pyridoxal-phosphate-dependent aminotransferase family. NifS/IscS subfamily.</text>
</comment>
<evidence type="ECO:0000259" key="8">
    <source>
        <dbReference type="Pfam" id="PF00266"/>
    </source>
</evidence>
<dbReference type="PROSITE" id="PS00595">
    <property type="entry name" value="AA_TRANSFER_CLASS_5"/>
    <property type="match status" value="1"/>
</dbReference>
<dbReference type="Gene3D" id="3.90.1150.10">
    <property type="entry name" value="Aspartate Aminotransferase, domain 1"/>
    <property type="match status" value="1"/>
</dbReference>
<dbReference type="InterPro" id="IPR020578">
    <property type="entry name" value="Aminotrans_V_PyrdxlP_BS"/>
</dbReference>
<dbReference type="Gene3D" id="3.40.640.10">
    <property type="entry name" value="Type I PLP-dependent aspartate aminotransferase-like (Major domain)"/>
    <property type="match status" value="1"/>
</dbReference>
<accession>A0A926N9U8</accession>
<dbReference type="PANTHER" id="PTHR11601:SF50">
    <property type="entry name" value="CYSTEINE DESULFURASE ISCS 2-RELATED"/>
    <property type="match status" value="1"/>
</dbReference>